<dbReference type="PROSITE" id="PS51349">
    <property type="entry name" value="FMN_HYDROXY_ACID_DH_2"/>
    <property type="match status" value="1"/>
</dbReference>
<protein>
    <recommendedName>
        <fullName evidence="5">FMN hydroxy acid dehydrogenase domain-containing protein</fullName>
    </recommendedName>
</protein>
<accession>A0A381VVV4</accession>
<comment type="cofactor">
    <cofactor evidence="1">
        <name>FMN</name>
        <dbReference type="ChEBI" id="CHEBI:58210"/>
    </cofactor>
</comment>
<dbReference type="PANTHER" id="PTHR10578">
    <property type="entry name" value="S -2-HYDROXY-ACID OXIDASE-RELATED"/>
    <property type="match status" value="1"/>
</dbReference>
<dbReference type="Gene3D" id="3.20.20.70">
    <property type="entry name" value="Aldolase class I"/>
    <property type="match status" value="1"/>
</dbReference>
<evidence type="ECO:0000256" key="4">
    <source>
        <dbReference type="ARBA" id="ARBA00023002"/>
    </source>
</evidence>
<keyword evidence="2" id="KW-0285">Flavoprotein</keyword>
<dbReference type="GO" id="GO:0009060">
    <property type="term" value="P:aerobic respiration"/>
    <property type="evidence" value="ECO:0007669"/>
    <property type="project" value="TreeGrafter"/>
</dbReference>
<feature type="domain" description="FMN hydroxy acid dehydrogenase" evidence="5">
    <location>
        <begin position="3"/>
        <end position="232"/>
    </location>
</feature>
<name>A0A381VVV4_9ZZZZ</name>
<sequence>VADDFSTYVTNEQFIQRARQNLPQGPWDYLAGASESETTQRRNRLAFDKIAFRPRVLVDVSEVDASTNFIGQDIRIPVLLAPIGSLQTFNPGGGAEVSEAAGNFGTMHVLSSVTLPSLEETMASSDFAKSYQLYVHGDWDWTKDMIARVKSAGYKGFCITVDTANYSRRERPLLSGWNPRSRRDMGGYNWASAVTWDTVDKIKAEAGLPFMLKGIATAEDAAIAIEHGVNVI</sequence>
<keyword evidence="4" id="KW-0560">Oxidoreductase</keyword>
<proteinExistence type="predicted"/>
<evidence type="ECO:0000256" key="3">
    <source>
        <dbReference type="ARBA" id="ARBA00022643"/>
    </source>
</evidence>
<dbReference type="AlphaFoldDB" id="A0A381VVV4"/>
<keyword evidence="3" id="KW-0288">FMN</keyword>
<dbReference type="GO" id="GO:0005886">
    <property type="term" value="C:plasma membrane"/>
    <property type="evidence" value="ECO:0007669"/>
    <property type="project" value="TreeGrafter"/>
</dbReference>
<evidence type="ECO:0000256" key="2">
    <source>
        <dbReference type="ARBA" id="ARBA00022630"/>
    </source>
</evidence>
<evidence type="ECO:0000313" key="6">
    <source>
        <dbReference type="EMBL" id="SVA44426.1"/>
    </source>
</evidence>
<gene>
    <name evidence="6" type="ORF">METZ01_LOCUS97280</name>
</gene>
<dbReference type="InterPro" id="IPR037396">
    <property type="entry name" value="FMN_HAD"/>
</dbReference>
<dbReference type="Pfam" id="PF01070">
    <property type="entry name" value="FMN_dh"/>
    <property type="match status" value="1"/>
</dbReference>
<feature type="non-terminal residue" evidence="6">
    <location>
        <position position="232"/>
    </location>
</feature>
<organism evidence="6">
    <name type="scientific">marine metagenome</name>
    <dbReference type="NCBI Taxonomy" id="408172"/>
    <lineage>
        <taxon>unclassified sequences</taxon>
        <taxon>metagenomes</taxon>
        <taxon>ecological metagenomes</taxon>
    </lineage>
</organism>
<dbReference type="PANTHER" id="PTHR10578:SF107">
    <property type="entry name" value="2-HYDROXYACID OXIDASE 1"/>
    <property type="match status" value="1"/>
</dbReference>
<dbReference type="SUPFAM" id="SSF51395">
    <property type="entry name" value="FMN-linked oxidoreductases"/>
    <property type="match status" value="1"/>
</dbReference>
<reference evidence="6" key="1">
    <citation type="submission" date="2018-05" db="EMBL/GenBank/DDBJ databases">
        <authorList>
            <person name="Lanie J.A."/>
            <person name="Ng W.-L."/>
            <person name="Kazmierczak K.M."/>
            <person name="Andrzejewski T.M."/>
            <person name="Davidsen T.M."/>
            <person name="Wayne K.J."/>
            <person name="Tettelin H."/>
            <person name="Glass J.I."/>
            <person name="Rusch D."/>
            <person name="Podicherti R."/>
            <person name="Tsui H.-C.T."/>
            <person name="Winkler M.E."/>
        </authorList>
    </citation>
    <scope>NUCLEOTIDE SEQUENCE</scope>
</reference>
<dbReference type="GO" id="GO:0004459">
    <property type="term" value="F:L-lactate dehydrogenase (NAD+) activity"/>
    <property type="evidence" value="ECO:0007669"/>
    <property type="project" value="TreeGrafter"/>
</dbReference>
<evidence type="ECO:0000256" key="1">
    <source>
        <dbReference type="ARBA" id="ARBA00001917"/>
    </source>
</evidence>
<dbReference type="InterPro" id="IPR000262">
    <property type="entry name" value="FMN-dep_DH"/>
</dbReference>
<feature type="non-terminal residue" evidence="6">
    <location>
        <position position="1"/>
    </location>
</feature>
<evidence type="ECO:0000259" key="5">
    <source>
        <dbReference type="PROSITE" id="PS51349"/>
    </source>
</evidence>
<dbReference type="InterPro" id="IPR013785">
    <property type="entry name" value="Aldolase_TIM"/>
</dbReference>
<dbReference type="EMBL" id="UINC01009941">
    <property type="protein sequence ID" value="SVA44426.1"/>
    <property type="molecule type" value="Genomic_DNA"/>
</dbReference>